<dbReference type="AlphaFoldDB" id="A0A3F3PJ26"/>
<dbReference type="RefSeq" id="XP_026619910.1">
    <property type="nucleotide sequence ID" value="XM_026769900.1"/>
</dbReference>
<organism evidence="1 2">
    <name type="scientific">Aspergillus welwitschiae</name>
    <dbReference type="NCBI Taxonomy" id="1341132"/>
    <lineage>
        <taxon>Eukaryota</taxon>
        <taxon>Fungi</taxon>
        <taxon>Dikarya</taxon>
        <taxon>Ascomycota</taxon>
        <taxon>Pezizomycotina</taxon>
        <taxon>Eurotiomycetes</taxon>
        <taxon>Eurotiomycetidae</taxon>
        <taxon>Eurotiales</taxon>
        <taxon>Aspergillaceae</taxon>
        <taxon>Aspergillus</taxon>
        <taxon>Aspergillus subgen. Circumdati</taxon>
    </lineage>
</organism>
<dbReference type="Proteomes" id="UP000253729">
    <property type="component" value="Unassembled WGS sequence"/>
</dbReference>
<name>A0A3F3PJ26_9EURO</name>
<proteinExistence type="predicted"/>
<keyword evidence="2" id="KW-1185">Reference proteome</keyword>
<dbReference type="GeneID" id="38138256"/>
<evidence type="ECO:0000313" key="1">
    <source>
        <dbReference type="EMBL" id="RDH26888.1"/>
    </source>
</evidence>
<reference evidence="1 2" key="1">
    <citation type="submission" date="2018-07" db="EMBL/GenBank/DDBJ databases">
        <title>The genomes of Aspergillus section Nigri reveals drivers in fungal speciation.</title>
        <authorList>
            <consortium name="DOE Joint Genome Institute"/>
            <person name="Vesth T.C."/>
            <person name="Nybo J."/>
            <person name="Theobald S."/>
            <person name="Brandl J."/>
            <person name="Frisvad J.C."/>
            <person name="Nielsen K.F."/>
            <person name="Lyhne E.K."/>
            <person name="Kogle M.E."/>
            <person name="Kuo A."/>
            <person name="Riley R."/>
            <person name="Clum A."/>
            <person name="Nolan M."/>
            <person name="Lipzen A."/>
            <person name="Salamov A."/>
            <person name="Henrissat B."/>
            <person name="Wiebenga A."/>
            <person name="De vries R.P."/>
            <person name="Grigoriev I.V."/>
            <person name="Mortensen U.H."/>
            <person name="Andersen M.R."/>
            <person name="Baker S.E."/>
        </authorList>
    </citation>
    <scope>NUCLEOTIDE SEQUENCE [LARGE SCALE GENOMIC DNA]</scope>
    <source>
        <strain evidence="1 2">CBS 139.54b</strain>
    </source>
</reference>
<evidence type="ECO:0000313" key="2">
    <source>
        <dbReference type="Proteomes" id="UP000253729"/>
    </source>
</evidence>
<dbReference type="EMBL" id="KZ852110">
    <property type="protein sequence ID" value="RDH26888.1"/>
    <property type="molecule type" value="Genomic_DNA"/>
</dbReference>
<gene>
    <name evidence="1" type="ORF">BDQ94DRAFT_164083</name>
</gene>
<sequence>MDEEHFRTNDNDPLILGLYGVFFFYQMTNKKSYRPRHPALLWHAIAGVVELLLYYRNVRCSIGALVACLVHSFTSLALVKELPNGYPPHTRPVYQAGSILRSVLVVRAYLTQTNVDYHSSIMPLHGFVYTRALIFLLGTMGPTRSFVKNVNAPYVYAESVLGAALISVGHCHGSWSVPTYLVLVHAVGKLSLRIREKYESCREKNIPEPHWSRILRKLGFCTRGGQEVIPNAPLIGHLPTDMIGAMWTEYL</sequence>
<protein>
    <submittedName>
        <fullName evidence="1">Uncharacterized protein</fullName>
    </submittedName>
</protein>
<accession>A0A3F3PJ26</accession>